<reference evidence="2 3" key="1">
    <citation type="journal article" date="2013" name="Int. J. Syst. Evol. Microbiol.">
        <title>Ilumatobacter nonamiense sp. nov. and Ilumatobacter coccineum sp. nov., isolated from seashore sand.</title>
        <authorList>
            <person name="Matsumoto A."/>
            <person name="Kasai H."/>
            <person name="Matsuo Y."/>
            <person name="Shizuri Y."/>
            <person name="Ichikawa N."/>
            <person name="Fujita N."/>
            <person name="Omura S."/>
            <person name="Takahashi Y."/>
        </authorList>
    </citation>
    <scope>NUCLEOTIDE SEQUENCE [LARGE SCALE GENOMIC DNA]</scope>
    <source>
        <strain evidence="3">NBRC 103263 / KCTC 29153 / YM16-304</strain>
    </source>
</reference>
<evidence type="ECO:0000256" key="1">
    <source>
        <dbReference type="SAM" id="Phobius"/>
    </source>
</evidence>
<evidence type="ECO:0000313" key="2">
    <source>
        <dbReference type="EMBL" id="BAN01037.1"/>
    </source>
</evidence>
<gene>
    <name evidence="2" type="ORF">YM304_07230</name>
</gene>
<feature type="transmembrane region" description="Helical" evidence="1">
    <location>
        <begin position="9"/>
        <end position="30"/>
    </location>
</feature>
<keyword evidence="1" id="KW-1133">Transmembrane helix</keyword>
<protein>
    <submittedName>
        <fullName evidence="2">Uncharacterized protein</fullName>
    </submittedName>
</protein>
<feature type="transmembrane region" description="Helical" evidence="1">
    <location>
        <begin position="77"/>
        <end position="100"/>
    </location>
</feature>
<sequence length="166" mass="17152">MSNFKTSDWLMVGGGAAMLILGFALPWSTISIGGFSESGDGPFNYFITGGIAWLLVVAVGVLAGLKAMGKLPETQPWGIIFLGMAGLATLLMLIQVILGGRSELGIDLDRGIGMFGALVWSAIAAAGAFMNFQAGGGELSDLTDMNKLKDAFDGDDSTPPPPPPAQ</sequence>
<accession>A0A6C7E1J4</accession>
<keyword evidence="1" id="KW-0472">Membrane</keyword>
<evidence type="ECO:0000313" key="3">
    <source>
        <dbReference type="Proteomes" id="UP000011863"/>
    </source>
</evidence>
<name>A0A6C7E1J4_ILUCY</name>
<keyword evidence="3" id="KW-1185">Reference proteome</keyword>
<dbReference type="KEGG" id="aym:YM304_07230"/>
<organism evidence="2 3">
    <name type="scientific">Ilumatobacter coccineus (strain NBRC 103263 / KCTC 29153 / YM16-304)</name>
    <dbReference type="NCBI Taxonomy" id="1313172"/>
    <lineage>
        <taxon>Bacteria</taxon>
        <taxon>Bacillati</taxon>
        <taxon>Actinomycetota</taxon>
        <taxon>Acidimicrobiia</taxon>
        <taxon>Acidimicrobiales</taxon>
        <taxon>Ilumatobacteraceae</taxon>
        <taxon>Ilumatobacter</taxon>
    </lineage>
</organism>
<dbReference type="EMBL" id="AP012057">
    <property type="protein sequence ID" value="BAN01037.1"/>
    <property type="molecule type" value="Genomic_DNA"/>
</dbReference>
<keyword evidence="1" id="KW-0812">Transmembrane</keyword>
<feature type="transmembrane region" description="Helical" evidence="1">
    <location>
        <begin position="112"/>
        <end position="132"/>
    </location>
</feature>
<dbReference type="Proteomes" id="UP000011863">
    <property type="component" value="Chromosome"/>
</dbReference>
<feature type="transmembrane region" description="Helical" evidence="1">
    <location>
        <begin position="42"/>
        <end position="65"/>
    </location>
</feature>
<proteinExistence type="predicted"/>
<dbReference type="AlphaFoldDB" id="A0A6C7E1J4"/>